<reference evidence="2" key="1">
    <citation type="submission" date="2012-11" db="EMBL/GenBank/DDBJ databases">
        <authorList>
            <person name="Lucero-Rivera Y.E."/>
            <person name="Tovar-Ramirez D."/>
        </authorList>
    </citation>
    <scope>NUCLEOTIDE SEQUENCE [LARGE SCALE GENOMIC DNA]</scope>
    <source>
        <strain evidence="2">Araruama</strain>
    </source>
</reference>
<evidence type="ECO:0008006" key="3">
    <source>
        <dbReference type="Google" id="ProtNLM"/>
    </source>
</evidence>
<name>A0A1V1P3I7_9BACT</name>
<sequence>MTLIFDKGNNSEENINKFSDNDCFNFVGSVKVDDHKDLSTISNRSKLLIKQLPPSLEGVKAYRTKKKIYGKIDCKQVQHHIHHDREARLILHQ</sequence>
<proteinExistence type="predicted"/>
<organism evidence="1 2">
    <name type="scientific">Candidatus Magnetoglobus multicellularis str. Araruama</name>
    <dbReference type="NCBI Taxonomy" id="890399"/>
    <lineage>
        <taxon>Bacteria</taxon>
        <taxon>Pseudomonadati</taxon>
        <taxon>Thermodesulfobacteriota</taxon>
        <taxon>Desulfobacteria</taxon>
        <taxon>Desulfobacterales</taxon>
        <taxon>Desulfobacteraceae</taxon>
        <taxon>Candidatus Magnetoglobus</taxon>
    </lineage>
</organism>
<accession>A0A1V1P3I7</accession>
<comment type="caution">
    <text evidence="1">The sequence shown here is derived from an EMBL/GenBank/DDBJ whole genome shotgun (WGS) entry which is preliminary data.</text>
</comment>
<dbReference type="AlphaFoldDB" id="A0A1V1P3I7"/>
<dbReference type="EMBL" id="ATBP01000663">
    <property type="protein sequence ID" value="ETR69368.1"/>
    <property type="molecule type" value="Genomic_DNA"/>
</dbReference>
<evidence type="ECO:0000313" key="2">
    <source>
        <dbReference type="Proteomes" id="UP000189670"/>
    </source>
</evidence>
<gene>
    <name evidence="1" type="ORF">OMM_09665</name>
</gene>
<protein>
    <recommendedName>
        <fullName evidence="3">Transposase IS4-like domain-containing protein</fullName>
    </recommendedName>
</protein>
<dbReference type="Proteomes" id="UP000189670">
    <property type="component" value="Unassembled WGS sequence"/>
</dbReference>
<evidence type="ECO:0000313" key="1">
    <source>
        <dbReference type="EMBL" id="ETR69368.1"/>
    </source>
</evidence>